<evidence type="ECO:0000313" key="8">
    <source>
        <dbReference type="EMBL" id="TPP61569.1"/>
    </source>
</evidence>
<protein>
    <submittedName>
        <fullName evidence="8">WD repeat and HMG-box DNA-binding protein 1</fullName>
    </submittedName>
</protein>
<evidence type="ECO:0000259" key="6">
    <source>
        <dbReference type="Pfam" id="PF12341"/>
    </source>
</evidence>
<dbReference type="GO" id="GO:0043596">
    <property type="term" value="C:nuclear replication fork"/>
    <property type="evidence" value="ECO:0007669"/>
    <property type="project" value="TreeGrafter"/>
</dbReference>
<evidence type="ECO:0000256" key="4">
    <source>
        <dbReference type="ARBA" id="ARBA00023242"/>
    </source>
</evidence>
<organism evidence="8 9">
    <name type="scientific">Fasciola gigantica</name>
    <name type="common">Giant liver fluke</name>
    <dbReference type="NCBI Taxonomy" id="46835"/>
    <lineage>
        <taxon>Eukaryota</taxon>
        <taxon>Metazoa</taxon>
        <taxon>Spiralia</taxon>
        <taxon>Lophotrochozoa</taxon>
        <taxon>Platyhelminthes</taxon>
        <taxon>Trematoda</taxon>
        <taxon>Digenea</taxon>
        <taxon>Plagiorchiida</taxon>
        <taxon>Echinostomata</taxon>
        <taxon>Echinostomatoidea</taxon>
        <taxon>Fasciolidae</taxon>
        <taxon>Fasciola</taxon>
    </lineage>
</organism>
<evidence type="ECO:0000256" key="3">
    <source>
        <dbReference type="ARBA" id="ARBA00022737"/>
    </source>
</evidence>
<dbReference type="PANTHER" id="PTHR19932:SF10">
    <property type="entry name" value="WD REPEAT AND HMG-BOX DNA-BINDING PROTEIN 1"/>
    <property type="match status" value="1"/>
</dbReference>
<dbReference type="GO" id="GO:0006261">
    <property type="term" value="P:DNA-templated DNA replication"/>
    <property type="evidence" value="ECO:0007669"/>
    <property type="project" value="TreeGrafter"/>
</dbReference>
<dbReference type="GO" id="GO:0000278">
    <property type="term" value="P:mitotic cell cycle"/>
    <property type="evidence" value="ECO:0007669"/>
    <property type="project" value="TreeGrafter"/>
</dbReference>
<feature type="compositionally biased region" description="Polar residues" evidence="5">
    <location>
        <begin position="693"/>
        <end position="708"/>
    </location>
</feature>
<dbReference type="GO" id="GO:0003682">
    <property type="term" value="F:chromatin binding"/>
    <property type="evidence" value="ECO:0007669"/>
    <property type="project" value="TreeGrafter"/>
</dbReference>
<comment type="caution">
    <text evidence="8">The sequence shown here is derived from an EMBL/GenBank/DDBJ whole genome shotgun (WGS) entry which is preliminary data.</text>
</comment>
<evidence type="ECO:0000256" key="2">
    <source>
        <dbReference type="ARBA" id="ARBA00022574"/>
    </source>
</evidence>
<keyword evidence="9" id="KW-1185">Reference proteome</keyword>
<reference evidence="8 9" key="1">
    <citation type="submission" date="2019-04" db="EMBL/GenBank/DDBJ databases">
        <title>Annotation for the trematode Fasciola gigantica.</title>
        <authorList>
            <person name="Choi Y.-J."/>
        </authorList>
    </citation>
    <scope>NUCLEOTIDE SEQUENCE [LARGE SCALE GENOMIC DNA]</scope>
    <source>
        <strain evidence="8">Uganda_cow_1</strain>
    </source>
</reference>
<feature type="compositionally biased region" description="Polar residues" evidence="5">
    <location>
        <begin position="665"/>
        <end position="674"/>
    </location>
</feature>
<keyword evidence="4" id="KW-0539">Nucleus</keyword>
<comment type="subcellular location">
    <subcellularLocation>
        <location evidence="1">Nucleus</location>
    </subcellularLocation>
</comment>
<feature type="domain" description="WDHD1/CFT4 helical bundle" evidence="7">
    <location>
        <begin position="534"/>
        <end position="599"/>
    </location>
</feature>
<feature type="region of interest" description="Disordered" evidence="5">
    <location>
        <begin position="601"/>
        <end position="748"/>
    </location>
</feature>
<evidence type="ECO:0000259" key="7">
    <source>
        <dbReference type="Pfam" id="PF20946"/>
    </source>
</evidence>
<dbReference type="GO" id="GO:0003677">
    <property type="term" value="F:DNA binding"/>
    <property type="evidence" value="ECO:0007669"/>
    <property type="project" value="UniProtKB-KW"/>
</dbReference>
<feature type="compositionally biased region" description="Acidic residues" evidence="5">
    <location>
        <begin position="612"/>
        <end position="627"/>
    </location>
</feature>
<dbReference type="STRING" id="46835.A0A504YMK4"/>
<dbReference type="Proteomes" id="UP000316759">
    <property type="component" value="Unassembled WGS sequence"/>
</dbReference>
<dbReference type="InterPro" id="IPR022100">
    <property type="entry name" value="WDHD1/CFT4_beta-prop_2nd"/>
</dbReference>
<sequence length="861" mass="94601">MNALLGCDEDGDTDELLRAAAAQAESSRLIDEDDLVRKDAGADKTNIDDEDDDDVHSIDLSRIKSGFMELEDDIDAEMNKQTATISFRERFMVWNRYGLVIQYRSTEADPKTEEPNDVDRSLVDSIEVEFHDTTVHHSLRLSNTIGYTMADLSLTALLLATPGTHDPTLADDADAGEPVDQSDISQVAVLPLDTSKVGGGDSSSEWTIKLPPGEACEAVCLVPNNRLQPDHTETGYAVVATSRHFLRIFAQPTPSAALVRPSANLHLFQITRVGLPPVSLPYCGVVAMTSHPSEPILGMVLSSATGELMWRLFYLGGMMLGSCRSRQPSWLSESLVTWQPLPVSLSPPRSSDRASSTALPVKLTWFGFSDFGGLYTHDASGVVRRLTHGRLGVHRDYNWVPVCDTRTVLKPSNRRSDNYFIVGVLESSEAPISSLVTDHLTSRSDKEAGLGQLQAIYCKASKWPRVFPRPVVCSLPFCLPLCAMDTDQGSLEDNYLRHLISEDWPVWGPNPRAPLCTVDAAKVDLSDLFQAVSSKCITKRKGVLLRLFALAAKLESDWASLAIARLMPDAATVQLAIRYAGRLRRQHLAHRLAGIALDKERGADVDNQDSLSSDEGESENDGDDPDELPPQRISPSRVRTNNGFSRGTDPRPHRYPSGSHEEDLTNVSLVSSATDDTHDEGHISGLPLPESEPITQSFLSNTPSTTRNPFRDSAPDKIISNRASRKKPALHARGSEVLDSWQPNEPSVTTTNACVDTAASKMMKKSTQTSKKRTAPTPAEKRRSKLAKSSEVVHTEYVKLTYCVFAVADGVSDERENKMKSVSPGRSFKMLSKKEGTSHFANKASRRLSSFRFESNDHHDG</sequence>
<evidence type="ECO:0000256" key="5">
    <source>
        <dbReference type="SAM" id="MobiDB-lite"/>
    </source>
</evidence>
<keyword evidence="8" id="KW-0238">DNA-binding</keyword>
<dbReference type="InterPro" id="IPR048591">
    <property type="entry name" value="WDHD1/CFT4_hel"/>
</dbReference>
<dbReference type="GO" id="GO:0006281">
    <property type="term" value="P:DNA repair"/>
    <property type="evidence" value="ECO:0007669"/>
    <property type="project" value="TreeGrafter"/>
</dbReference>
<feature type="compositionally biased region" description="Polar residues" evidence="5">
    <location>
        <begin position="633"/>
        <end position="645"/>
    </location>
</feature>
<evidence type="ECO:0000256" key="1">
    <source>
        <dbReference type="ARBA" id="ARBA00004123"/>
    </source>
</evidence>
<dbReference type="Pfam" id="PF20946">
    <property type="entry name" value="Ctf4_C"/>
    <property type="match status" value="1"/>
</dbReference>
<dbReference type="Pfam" id="PF12341">
    <property type="entry name" value="Mcl1_mid"/>
    <property type="match status" value="1"/>
</dbReference>
<dbReference type="EMBL" id="SUNJ01008006">
    <property type="protein sequence ID" value="TPP61569.1"/>
    <property type="molecule type" value="Genomic_DNA"/>
</dbReference>
<keyword evidence="3" id="KW-0677">Repeat</keyword>
<accession>A0A504YMK4</accession>
<dbReference type="PANTHER" id="PTHR19932">
    <property type="entry name" value="WD REPEAT AND HMG-BOX DNA BINDING PROTEIN"/>
    <property type="match status" value="1"/>
</dbReference>
<dbReference type="OrthoDB" id="427368at2759"/>
<name>A0A504YMK4_FASGI</name>
<evidence type="ECO:0000313" key="9">
    <source>
        <dbReference type="Proteomes" id="UP000316759"/>
    </source>
</evidence>
<gene>
    <name evidence="8" type="ORF">FGIG_09165</name>
</gene>
<proteinExistence type="predicted"/>
<keyword evidence="2" id="KW-0853">WD repeat</keyword>
<feature type="region of interest" description="Disordered" evidence="5">
    <location>
        <begin position="833"/>
        <end position="861"/>
    </location>
</feature>
<dbReference type="AlphaFoldDB" id="A0A504YMK4"/>
<feature type="domain" description="WDHD1/CFT4 second beta-propeller" evidence="6">
    <location>
        <begin position="88"/>
        <end position="481"/>
    </location>
</feature>
<feature type="region of interest" description="Disordered" evidence="5">
    <location>
        <begin position="760"/>
        <end position="787"/>
    </location>
</feature>